<dbReference type="EMBL" id="JABJXA010000127">
    <property type="protein sequence ID" value="MBB1260902.1"/>
    <property type="molecule type" value="Genomic_DNA"/>
</dbReference>
<evidence type="ECO:0000313" key="5">
    <source>
        <dbReference type="Proteomes" id="UP000320857"/>
    </source>
</evidence>
<dbReference type="RefSeq" id="WP_153506684.1">
    <property type="nucleotide sequence ID" value="NZ_JABJWZ010000016.1"/>
</dbReference>
<comment type="caution">
    <text evidence="4">The sequence shown here is derived from an EMBL/GenBank/DDBJ whole genome shotgun (WGS) entry which is preliminary data.</text>
</comment>
<name>A0A5P0YJH4_9ACTN</name>
<sequence>MPSFGVVHRVNQRAWHRTMALSALRDKSRMDVSVPGMRDPDACPQMSNRNPAGMLVEYATEESPPRRRSRDPHR</sequence>
<dbReference type="Proteomes" id="UP000525686">
    <property type="component" value="Unassembled WGS sequence"/>
</dbReference>
<organism evidence="4 5">
    <name type="scientific">Streptomyces alkaliterrae</name>
    <dbReference type="NCBI Taxonomy" id="2213162"/>
    <lineage>
        <taxon>Bacteria</taxon>
        <taxon>Bacillati</taxon>
        <taxon>Actinomycetota</taxon>
        <taxon>Actinomycetes</taxon>
        <taxon>Kitasatosporales</taxon>
        <taxon>Streptomycetaceae</taxon>
        <taxon>Streptomyces</taxon>
    </lineage>
</organism>
<proteinExistence type="predicted"/>
<reference evidence="2" key="3">
    <citation type="journal article" name="Syst. Appl. Microbiol.">
        <title>Streptomyces alkaliterrae sp. nov., isolated from an alkaline soil, and emended descriptions of Streptomyces alkaliphilus, Streptomyces calidiresistens and Streptomyces durbertensis.</title>
        <authorList>
            <person name="Swiecimska M."/>
            <person name="Golinska P."/>
            <person name="Nouioui I."/>
            <person name="Wypij M."/>
            <person name="Rai M."/>
            <person name="Sangal V."/>
            <person name="Goodfellow M."/>
        </authorList>
    </citation>
    <scope>NUCLEOTIDE SEQUENCE</scope>
    <source>
        <strain evidence="2">OF3</strain>
        <strain evidence="3">OF8</strain>
    </source>
</reference>
<evidence type="ECO:0000313" key="3">
    <source>
        <dbReference type="EMBL" id="MBB1260902.1"/>
    </source>
</evidence>
<gene>
    <name evidence="4" type="ORF">FNX44_000920</name>
    <name evidence="2" type="ORF">H3146_03425</name>
    <name evidence="3" type="ORF">H3147_19050</name>
</gene>
<feature type="region of interest" description="Disordered" evidence="1">
    <location>
        <begin position="30"/>
        <end position="74"/>
    </location>
</feature>
<evidence type="ECO:0000313" key="4">
    <source>
        <dbReference type="EMBL" id="MQS00465.1"/>
    </source>
</evidence>
<evidence type="ECO:0000313" key="6">
    <source>
        <dbReference type="Proteomes" id="UP000517765"/>
    </source>
</evidence>
<reference evidence="6 7" key="2">
    <citation type="submission" date="2020-05" db="EMBL/GenBank/DDBJ databases">
        <title>Classification of alakaliphilic streptomycetes isolated from an alkaline soil next to Lonar Crater, India and a proposal for the recognition of Streptomyces alkaliterrae sp. nov.</title>
        <authorList>
            <person name="Golinska P."/>
        </authorList>
    </citation>
    <scope>NUCLEOTIDE SEQUENCE [LARGE SCALE GENOMIC DNA]</scope>
    <source>
        <strain evidence="7">OF3</strain>
        <strain evidence="6">OF8</strain>
    </source>
</reference>
<dbReference type="EMBL" id="JABJWZ010000016">
    <property type="protein sequence ID" value="MBB1252425.1"/>
    <property type="molecule type" value="Genomic_DNA"/>
</dbReference>
<keyword evidence="5" id="KW-1185">Reference proteome</keyword>
<reference evidence="4 5" key="1">
    <citation type="submission" date="2019-10" db="EMBL/GenBank/DDBJ databases">
        <title>Streptomyces sp. nov., a novel actinobacterium isolated from alkaline environment.</title>
        <authorList>
            <person name="Golinska P."/>
        </authorList>
    </citation>
    <scope>NUCLEOTIDE SEQUENCE [LARGE SCALE GENOMIC DNA]</scope>
    <source>
        <strain evidence="4 5">OF1</strain>
    </source>
</reference>
<dbReference type="EMBL" id="VJYK02000004">
    <property type="protein sequence ID" value="MQS00465.1"/>
    <property type="molecule type" value="Genomic_DNA"/>
</dbReference>
<evidence type="ECO:0000313" key="7">
    <source>
        <dbReference type="Proteomes" id="UP000525686"/>
    </source>
</evidence>
<accession>A0A5P0YJH4</accession>
<evidence type="ECO:0000256" key="1">
    <source>
        <dbReference type="SAM" id="MobiDB-lite"/>
    </source>
</evidence>
<dbReference type="AlphaFoldDB" id="A0A5P0YJH4"/>
<dbReference type="Proteomes" id="UP000517765">
    <property type="component" value="Unassembled WGS sequence"/>
</dbReference>
<evidence type="ECO:0000313" key="2">
    <source>
        <dbReference type="EMBL" id="MBB1252425.1"/>
    </source>
</evidence>
<protein>
    <submittedName>
        <fullName evidence="4">Uncharacterized protein</fullName>
    </submittedName>
</protein>
<dbReference type="Proteomes" id="UP000320857">
    <property type="component" value="Unassembled WGS sequence"/>
</dbReference>